<gene>
    <name evidence="6" type="primary">met172</name>
    <name evidence="6" type="ORF">HSR121_2657</name>
</gene>
<dbReference type="Pfam" id="PF01053">
    <property type="entry name" value="Cys_Met_Meta_PP"/>
    <property type="match status" value="1"/>
</dbReference>
<dbReference type="GO" id="GO:0006535">
    <property type="term" value="P:cysteine biosynthetic process from serine"/>
    <property type="evidence" value="ECO:0007669"/>
    <property type="project" value="TreeGrafter"/>
</dbReference>
<dbReference type="FunFam" id="3.40.640.10:FF:000035">
    <property type="entry name" value="O-succinylhomoserine sulfhydrylase"/>
    <property type="match status" value="1"/>
</dbReference>
<accession>A0A897N2Q3</accession>
<reference evidence="6" key="1">
    <citation type="submission" date="2020-11" db="EMBL/GenBank/DDBJ databases">
        <title>Carbohydrate-dependent, anaerobic sulfur respiration: A novel catabolism in halophilic archaea.</title>
        <authorList>
            <person name="Sorokin D.Y."/>
            <person name="Messina E."/>
            <person name="Smedile F."/>
            <person name="La Cono V."/>
            <person name="Hallsworth J.E."/>
            <person name="Yakimov M.M."/>
        </authorList>
    </citation>
    <scope>NUCLEOTIDE SEQUENCE</scope>
    <source>
        <strain evidence="6">HSR12-1</strain>
    </source>
</reference>
<dbReference type="PIRSF" id="PIRSF001434">
    <property type="entry name" value="CGS"/>
    <property type="match status" value="1"/>
</dbReference>
<dbReference type="GO" id="GO:0019346">
    <property type="term" value="P:transsulfuration"/>
    <property type="evidence" value="ECO:0007669"/>
    <property type="project" value="InterPro"/>
</dbReference>
<evidence type="ECO:0000256" key="2">
    <source>
        <dbReference type="ARBA" id="ARBA00009077"/>
    </source>
</evidence>
<evidence type="ECO:0000256" key="5">
    <source>
        <dbReference type="SAM" id="MobiDB-lite"/>
    </source>
</evidence>
<dbReference type="GO" id="GO:0071269">
    <property type="term" value="P:L-homocysteine biosynthetic process"/>
    <property type="evidence" value="ECO:0007669"/>
    <property type="project" value="TreeGrafter"/>
</dbReference>
<dbReference type="EMBL" id="CP064787">
    <property type="protein sequence ID" value="QSG06977.1"/>
    <property type="molecule type" value="Genomic_DNA"/>
</dbReference>
<dbReference type="InterPro" id="IPR015421">
    <property type="entry name" value="PyrdxlP-dep_Trfase_major"/>
</dbReference>
<evidence type="ECO:0000313" key="7">
    <source>
        <dbReference type="Proteomes" id="UP000663525"/>
    </source>
</evidence>
<dbReference type="GO" id="GO:0004124">
    <property type="term" value="F:cysteine synthase activity"/>
    <property type="evidence" value="ECO:0007669"/>
    <property type="project" value="TreeGrafter"/>
</dbReference>
<dbReference type="InterPro" id="IPR015424">
    <property type="entry name" value="PyrdxlP-dep_Trfase"/>
</dbReference>
<organism evidence="6 7">
    <name type="scientific">Halapricum desulfuricans</name>
    <dbReference type="NCBI Taxonomy" id="2841257"/>
    <lineage>
        <taxon>Archaea</taxon>
        <taxon>Methanobacteriati</taxon>
        <taxon>Methanobacteriota</taxon>
        <taxon>Stenosarchaea group</taxon>
        <taxon>Halobacteria</taxon>
        <taxon>Halobacteriales</taxon>
        <taxon>Haloarculaceae</taxon>
        <taxon>Halapricum</taxon>
    </lineage>
</organism>
<dbReference type="InterPro" id="IPR000277">
    <property type="entry name" value="Cys/Met-Metab_PyrdxlP-dep_enz"/>
</dbReference>
<protein>
    <submittedName>
        <fullName evidence="6">O-acetylhomoserine sulfhydrylase</fullName>
    </submittedName>
</protein>
<dbReference type="RefSeq" id="WP_229113450.1">
    <property type="nucleotide sequence ID" value="NZ_CP064787.1"/>
</dbReference>
<evidence type="ECO:0000256" key="4">
    <source>
        <dbReference type="ARBA" id="ARBA00022898"/>
    </source>
</evidence>
<evidence type="ECO:0000256" key="3">
    <source>
        <dbReference type="ARBA" id="ARBA00022679"/>
    </source>
</evidence>
<dbReference type="InterPro" id="IPR015422">
    <property type="entry name" value="PyrdxlP-dep_Trfase_small"/>
</dbReference>
<dbReference type="InterPro" id="IPR006235">
    <property type="entry name" value="OAc-hSer/O-AcSer_sulfhydrylase"/>
</dbReference>
<dbReference type="SUPFAM" id="SSF53383">
    <property type="entry name" value="PLP-dependent transferases"/>
    <property type="match status" value="1"/>
</dbReference>
<proteinExistence type="inferred from homology"/>
<dbReference type="CDD" id="cd00614">
    <property type="entry name" value="CGS_like"/>
    <property type="match status" value="1"/>
</dbReference>
<dbReference type="AlphaFoldDB" id="A0A897N2Q3"/>
<dbReference type="NCBIfam" id="TIGR01326">
    <property type="entry name" value="OAH_OAS_sulfhy"/>
    <property type="match status" value="1"/>
</dbReference>
<dbReference type="PANTHER" id="PTHR43797">
    <property type="entry name" value="HOMOCYSTEINE/CYSTEINE SYNTHASE"/>
    <property type="match status" value="1"/>
</dbReference>
<dbReference type="GO" id="GO:0030170">
    <property type="term" value="F:pyridoxal phosphate binding"/>
    <property type="evidence" value="ECO:0007669"/>
    <property type="project" value="InterPro"/>
</dbReference>
<dbReference type="GO" id="GO:0005737">
    <property type="term" value="C:cytoplasm"/>
    <property type="evidence" value="ECO:0007669"/>
    <property type="project" value="TreeGrafter"/>
</dbReference>
<evidence type="ECO:0000313" key="6">
    <source>
        <dbReference type="EMBL" id="QSG06977.1"/>
    </source>
</evidence>
<dbReference type="Proteomes" id="UP000663525">
    <property type="component" value="Chromosome"/>
</dbReference>
<comment type="similarity">
    <text evidence="2">Belongs to the trans-sulfuration enzymes family.</text>
</comment>
<feature type="region of interest" description="Disordered" evidence="5">
    <location>
        <begin position="1"/>
        <end position="31"/>
    </location>
</feature>
<dbReference type="Gene3D" id="3.90.1150.10">
    <property type="entry name" value="Aspartate Aminotransferase, domain 1"/>
    <property type="match status" value="1"/>
</dbReference>
<name>A0A897N2Q3_9EURY</name>
<keyword evidence="3" id="KW-0808">Transferase</keyword>
<dbReference type="PANTHER" id="PTHR43797:SF2">
    <property type="entry name" value="HOMOCYSTEINE_CYSTEINE SYNTHASE"/>
    <property type="match status" value="1"/>
</dbReference>
<dbReference type="Gene3D" id="3.40.640.10">
    <property type="entry name" value="Type I PLP-dependent aspartate aminotransferase-like (Major domain)"/>
    <property type="match status" value="1"/>
</dbReference>
<evidence type="ECO:0000256" key="1">
    <source>
        <dbReference type="ARBA" id="ARBA00001933"/>
    </source>
</evidence>
<comment type="cofactor">
    <cofactor evidence="1">
        <name>pyridoxal 5'-phosphate</name>
        <dbReference type="ChEBI" id="CHEBI:597326"/>
    </cofactor>
</comment>
<sequence length="429" mass="46063">MTDQDSTGPQRFGTRCVHAGQRPDPETGAVAPPIYQTTSYAFEDADRAAEQYALQAEGNIYSRFDNPTVRLLEKRLADLEGGVDAVATGSGMAALDAATFLLAEAGDNIVSASSIYGGTHSYFTKTASRRDIGARFVDTLEYDAYAEAIDDRTAYVHVETIANPSLVTPDIERVAAVAHEHGVPLLVDNTFATPALARPLERGADLVWESTTKWIHGSGTTVGGVLVDGGSFSWGDHAEKYPEIGGENPAFGVNFVERFGDRAFSVAARQRAVRSLGDGQTPFDAWQTLQGLETLAVRMERHCENAARVAAWLEDHEQVDWVSYPGLASHETHGNATEYLEGGFGGMIAFGLDGGYEAGKRLCEETELAQFLANVGDAKTLIIHPASTTHAQLSESEQRASGVTPDLVRLSVGIEDARDIIADLQAGIE</sequence>
<dbReference type="GeneID" id="68856204"/>
<keyword evidence="4" id="KW-0663">Pyridoxal phosphate</keyword>
<dbReference type="GO" id="GO:0003961">
    <property type="term" value="F:O-acetylhomoserine aminocarboxypropyltransferase activity"/>
    <property type="evidence" value="ECO:0007669"/>
    <property type="project" value="TreeGrafter"/>
</dbReference>